<dbReference type="HOGENOM" id="CLU_070163_1_0_1"/>
<organism evidence="6 7">
    <name type="scientific">Caenorhabditis elegans</name>
    <dbReference type="NCBI Taxonomy" id="6239"/>
    <lineage>
        <taxon>Eukaryota</taxon>
        <taxon>Metazoa</taxon>
        <taxon>Ecdysozoa</taxon>
        <taxon>Nematoda</taxon>
        <taxon>Chromadorea</taxon>
        <taxon>Rhabditida</taxon>
        <taxon>Rhabditina</taxon>
        <taxon>Rhabditomorpha</taxon>
        <taxon>Rhabditoidea</taxon>
        <taxon>Rhabditidae</taxon>
        <taxon>Peloderinae</taxon>
        <taxon>Caenorhabditis</taxon>
    </lineage>
</organism>
<feature type="transmembrane region" description="Helical" evidence="5">
    <location>
        <begin position="274"/>
        <end position="296"/>
    </location>
</feature>
<dbReference type="GO" id="GO:0016020">
    <property type="term" value="C:membrane"/>
    <property type="evidence" value="ECO:0007669"/>
    <property type="project" value="UniProtKB-SubCell"/>
</dbReference>
<dbReference type="KEGG" id="cel:CELE_C36C5.10"/>
<accession>O16403</accession>
<evidence type="ECO:0000313" key="7">
    <source>
        <dbReference type="Proteomes" id="UP000001940"/>
    </source>
</evidence>
<feature type="transmembrane region" description="Helical" evidence="5">
    <location>
        <begin position="53"/>
        <end position="74"/>
    </location>
</feature>
<keyword evidence="3 5" id="KW-1133">Transmembrane helix</keyword>
<dbReference type="WormBase" id="C36C5.10">
    <property type="protein sequence ID" value="CE08599"/>
    <property type="gene ID" value="WBGene00016479"/>
    <property type="gene designation" value="srab-6"/>
</dbReference>
<dbReference type="Pfam" id="PF10292">
    <property type="entry name" value="7TM_GPCR_Srab"/>
    <property type="match status" value="1"/>
</dbReference>
<dbReference type="GeneID" id="183266"/>
<dbReference type="InParanoid" id="O16403"/>
<name>O16403_CAEEL</name>
<feature type="transmembrane region" description="Helical" evidence="5">
    <location>
        <begin position="24"/>
        <end position="46"/>
    </location>
</feature>
<dbReference type="InterPro" id="IPR053286">
    <property type="entry name" value="Nematode_rcpt-like_srab"/>
</dbReference>
<keyword evidence="6" id="KW-0675">Receptor</keyword>
<evidence type="ECO:0000313" key="8">
    <source>
        <dbReference type="WormBase" id="C36C5.10"/>
    </source>
</evidence>
<evidence type="ECO:0000256" key="1">
    <source>
        <dbReference type="ARBA" id="ARBA00004141"/>
    </source>
</evidence>
<sequence length="330" mass="38055">MTSYREHCQMMEHISSSLFLRCTILFELVSSLIAVPLVIFSSFYIWKSQTSKLFHFNVIIIFQLHLFGFFLHSLNRIFLHSTDLYSYTMLDYCNMPAKTMRCFVFRVQYGFGLWLVGATTVALAIERYVATVRSSKYEHSSCFLGLCMAILQLSIAAVANYYSFLSFPFSQPVMNYCTAVKPGFVTNIEKAFIGCLIIQIGGRIIFHFLFKLNEELRAKGLTATLSNRFSLEQNLKSMKTLKLFANMQSVFVVIHIVFFLVIMQFGEQMSTSTYVAFIELSGSYPLYAVISMVILFKRAKENKVKIKKTLQSHVNADQSIYFENFKKSWN</sequence>
<evidence type="ECO:0000256" key="4">
    <source>
        <dbReference type="ARBA" id="ARBA00023136"/>
    </source>
</evidence>
<feature type="transmembrane region" description="Helical" evidence="5">
    <location>
        <begin position="243"/>
        <end position="262"/>
    </location>
</feature>
<evidence type="ECO:0000313" key="6">
    <source>
        <dbReference type="EMBL" id="CCD66862.1"/>
    </source>
</evidence>
<dbReference type="Proteomes" id="UP000001940">
    <property type="component" value="Chromosome V"/>
</dbReference>
<dbReference type="AlphaFoldDB" id="O16403"/>
<dbReference type="AGR" id="WB:WBGene00016479"/>
<comment type="subcellular location">
    <subcellularLocation>
        <location evidence="1">Membrane</location>
        <topology evidence="1">Multi-pass membrane protein</topology>
    </subcellularLocation>
</comment>
<proteinExistence type="predicted"/>
<dbReference type="RefSeq" id="NP_503866.1">
    <property type="nucleotide sequence ID" value="NM_071465.1"/>
</dbReference>
<keyword evidence="4 5" id="KW-0472">Membrane</keyword>
<gene>
    <name evidence="6 8" type="primary">srab-6</name>
    <name evidence="8" type="ORF">C36C5.10</name>
    <name evidence="6" type="ORF">CELE_C36C5.10</name>
</gene>
<dbReference type="PaxDb" id="6239-C36C5.10"/>
<dbReference type="InterPro" id="IPR019408">
    <property type="entry name" value="7TM_GPCR_serpentine_rcpt_Srab"/>
</dbReference>
<evidence type="ECO:0000256" key="2">
    <source>
        <dbReference type="ARBA" id="ARBA00022692"/>
    </source>
</evidence>
<feature type="transmembrane region" description="Helical" evidence="5">
    <location>
        <begin position="111"/>
        <end position="130"/>
    </location>
</feature>
<dbReference type="STRING" id="6239.C36C5.10.1"/>
<dbReference type="SMR" id="O16403"/>
<dbReference type="UCSC" id="C36C5.10">
    <property type="organism name" value="c. elegans"/>
</dbReference>
<feature type="transmembrane region" description="Helical" evidence="5">
    <location>
        <begin position="142"/>
        <end position="164"/>
    </location>
</feature>
<dbReference type="EMBL" id="BX284605">
    <property type="protein sequence ID" value="CCD66862.1"/>
    <property type="molecule type" value="Genomic_DNA"/>
</dbReference>
<reference evidence="6 7" key="1">
    <citation type="journal article" date="1998" name="Science">
        <title>Genome sequence of the nematode C. elegans: a platform for investigating biology.</title>
        <authorList>
            <consortium name="The C. elegans sequencing consortium"/>
            <person name="Sulson J.E."/>
            <person name="Waterston R."/>
        </authorList>
    </citation>
    <scope>NUCLEOTIDE SEQUENCE [LARGE SCALE GENOMIC DNA]</scope>
    <source>
        <strain evidence="6 7">Bristol N2</strain>
    </source>
</reference>
<evidence type="ECO:0000256" key="3">
    <source>
        <dbReference type="ARBA" id="ARBA00022989"/>
    </source>
</evidence>
<dbReference type="PhylomeDB" id="O16403"/>
<dbReference type="OrthoDB" id="5809673at2759"/>
<dbReference type="PIR" id="A88990">
    <property type="entry name" value="A88990"/>
</dbReference>
<dbReference type="CTD" id="183266"/>
<dbReference type="PANTHER" id="PTHR46561">
    <property type="entry name" value="SERPENTINE RECEPTOR, CLASS AB (CLASS A-LIKE)-RELATED"/>
    <property type="match status" value="1"/>
</dbReference>
<dbReference type="eggNOG" id="ENOG502TH34">
    <property type="taxonomic scope" value="Eukaryota"/>
</dbReference>
<dbReference type="PANTHER" id="PTHR46561:SF5">
    <property type="entry name" value="G_PROTEIN_RECEP_F1_2 DOMAIN-CONTAINING PROTEIN-RELATED"/>
    <property type="match status" value="1"/>
</dbReference>
<evidence type="ECO:0000256" key="5">
    <source>
        <dbReference type="SAM" id="Phobius"/>
    </source>
</evidence>
<keyword evidence="7" id="KW-1185">Reference proteome</keyword>
<protein>
    <submittedName>
        <fullName evidence="6">Serpentine Receptor, class AB (Class A-like)</fullName>
    </submittedName>
</protein>
<dbReference type="FunCoup" id="O16403">
    <property type="interactions" value="7"/>
</dbReference>
<keyword evidence="2 5" id="KW-0812">Transmembrane</keyword>
<feature type="transmembrane region" description="Helical" evidence="5">
    <location>
        <begin position="191"/>
        <end position="210"/>
    </location>
</feature>